<protein>
    <recommendedName>
        <fullName evidence="2">GH18 domain-containing protein</fullName>
    </recommendedName>
</protein>
<feature type="signal peptide" evidence="1">
    <location>
        <begin position="1"/>
        <end position="22"/>
    </location>
</feature>
<evidence type="ECO:0000256" key="1">
    <source>
        <dbReference type="SAM" id="SignalP"/>
    </source>
</evidence>
<proteinExistence type="predicted"/>
<feature type="domain" description="GH18" evidence="2">
    <location>
        <begin position="121"/>
        <end position="271"/>
    </location>
</feature>
<dbReference type="Gene3D" id="3.20.20.80">
    <property type="entry name" value="Glycosidases"/>
    <property type="match status" value="1"/>
</dbReference>
<dbReference type="InterPro" id="IPR001223">
    <property type="entry name" value="Glyco_hydro18_cat"/>
</dbReference>
<dbReference type="InterPro" id="IPR017853">
    <property type="entry name" value="GH"/>
</dbReference>
<keyword evidence="4" id="KW-1185">Reference proteome</keyword>
<dbReference type="RefSeq" id="WP_187571550.1">
    <property type="nucleotide sequence ID" value="NZ_CP060711.1"/>
</dbReference>
<accession>A0A7G9QWT1</accession>
<evidence type="ECO:0000313" key="3">
    <source>
        <dbReference type="EMBL" id="QNN47806.1"/>
    </source>
</evidence>
<name>A0A7G9QWT1_9GAMM</name>
<dbReference type="GO" id="GO:0005975">
    <property type="term" value="P:carbohydrate metabolic process"/>
    <property type="evidence" value="ECO:0007669"/>
    <property type="project" value="InterPro"/>
</dbReference>
<gene>
    <name evidence="3" type="ORF">H9L17_06670</name>
</gene>
<dbReference type="Proteomes" id="UP000515977">
    <property type="component" value="Chromosome"/>
</dbReference>
<feature type="chain" id="PRO_5028856985" description="GH18 domain-containing protein" evidence="1">
    <location>
        <begin position="23"/>
        <end position="319"/>
    </location>
</feature>
<organism evidence="3 4">
    <name type="scientific">Thermomonas brevis</name>
    <dbReference type="NCBI Taxonomy" id="215691"/>
    <lineage>
        <taxon>Bacteria</taxon>
        <taxon>Pseudomonadati</taxon>
        <taxon>Pseudomonadota</taxon>
        <taxon>Gammaproteobacteria</taxon>
        <taxon>Lysobacterales</taxon>
        <taxon>Lysobacteraceae</taxon>
        <taxon>Thermomonas</taxon>
    </lineage>
</organism>
<dbReference type="EMBL" id="CP060711">
    <property type="protein sequence ID" value="QNN47806.1"/>
    <property type="molecule type" value="Genomic_DNA"/>
</dbReference>
<dbReference type="AlphaFoldDB" id="A0A7G9QWT1"/>
<sequence>MNRHRLAIAMLAGVLYATAASAGEVTTWVPPYQLQQSRLSLQHEAGDVTAGQWITRLGLQFWLPTETGELVFAERGEPLGPADADWFADWGRRNNVKVLLTLYNFRNDHWDWELARSAFRDHPDALVANLLAAVERHGLAGVDLDLEGNGALDADRAAFAGFVAKLSAALKAHGKELTIDSFHSPCFNAPNMVWWEDWQGHVDAIHSMGYGDLYEGSVETFTPEGGETCAQGAALFRYSWQAAWATQHGIDASQVLMGIPGGEYAWGAGKGRRALPAQLKDVQAVGAGIAIWDVNGIATGRWGSAKAWKALEAFRNGRK</sequence>
<evidence type="ECO:0000259" key="2">
    <source>
        <dbReference type="Pfam" id="PF00704"/>
    </source>
</evidence>
<reference evidence="3 4" key="1">
    <citation type="submission" date="2020-08" db="EMBL/GenBank/DDBJ databases">
        <title>Genome sequence of Thermomonas brevis KACC 16975T.</title>
        <authorList>
            <person name="Hyun D.-W."/>
            <person name="Bae J.-W."/>
        </authorList>
    </citation>
    <scope>NUCLEOTIDE SEQUENCE [LARGE SCALE GENOMIC DNA]</scope>
    <source>
        <strain evidence="3 4">KACC 16975</strain>
    </source>
</reference>
<evidence type="ECO:0000313" key="4">
    <source>
        <dbReference type="Proteomes" id="UP000515977"/>
    </source>
</evidence>
<dbReference type="Pfam" id="PF00704">
    <property type="entry name" value="Glyco_hydro_18"/>
    <property type="match status" value="1"/>
</dbReference>
<dbReference type="SUPFAM" id="SSF51445">
    <property type="entry name" value="(Trans)glycosidases"/>
    <property type="match status" value="1"/>
</dbReference>
<dbReference type="KEGG" id="tbv:H9L17_06670"/>
<keyword evidence="1" id="KW-0732">Signal</keyword>